<evidence type="ECO:0000313" key="2">
    <source>
        <dbReference type="Proteomes" id="UP001396334"/>
    </source>
</evidence>
<accession>A0ABR2AA00</accession>
<sequence length="87" mass="9812">MPCFDGYAMQETKSSKMHNTSNHGGLQYLWVSCTRRKAYFNESKGDGVGKSTWEKFEGCYPLSLHQAIPWFESKSQGNGSAIVEVQQ</sequence>
<gene>
    <name evidence="1" type="ORF">V6N11_013118</name>
</gene>
<protein>
    <submittedName>
        <fullName evidence="1">Uncharacterized protein</fullName>
    </submittedName>
</protein>
<proteinExistence type="predicted"/>
<name>A0ABR2AA00_9ROSI</name>
<reference evidence="1 2" key="1">
    <citation type="journal article" date="2024" name="G3 (Bethesda)">
        <title>Genome assembly of Hibiscus sabdariffa L. provides insights into metabolisms of medicinal natural products.</title>
        <authorList>
            <person name="Kim T."/>
        </authorList>
    </citation>
    <scope>NUCLEOTIDE SEQUENCE [LARGE SCALE GENOMIC DNA]</scope>
    <source>
        <strain evidence="1">TK-2024</strain>
        <tissue evidence="1">Old leaves</tissue>
    </source>
</reference>
<dbReference type="Proteomes" id="UP001396334">
    <property type="component" value="Unassembled WGS sequence"/>
</dbReference>
<organism evidence="1 2">
    <name type="scientific">Hibiscus sabdariffa</name>
    <name type="common">roselle</name>
    <dbReference type="NCBI Taxonomy" id="183260"/>
    <lineage>
        <taxon>Eukaryota</taxon>
        <taxon>Viridiplantae</taxon>
        <taxon>Streptophyta</taxon>
        <taxon>Embryophyta</taxon>
        <taxon>Tracheophyta</taxon>
        <taxon>Spermatophyta</taxon>
        <taxon>Magnoliopsida</taxon>
        <taxon>eudicotyledons</taxon>
        <taxon>Gunneridae</taxon>
        <taxon>Pentapetalae</taxon>
        <taxon>rosids</taxon>
        <taxon>malvids</taxon>
        <taxon>Malvales</taxon>
        <taxon>Malvaceae</taxon>
        <taxon>Malvoideae</taxon>
        <taxon>Hibiscus</taxon>
    </lineage>
</organism>
<comment type="caution">
    <text evidence="1">The sequence shown here is derived from an EMBL/GenBank/DDBJ whole genome shotgun (WGS) entry which is preliminary data.</text>
</comment>
<dbReference type="EMBL" id="JBBPBN010000300">
    <property type="protein sequence ID" value="KAK8489831.1"/>
    <property type="molecule type" value="Genomic_DNA"/>
</dbReference>
<evidence type="ECO:0000313" key="1">
    <source>
        <dbReference type="EMBL" id="KAK8489831.1"/>
    </source>
</evidence>
<keyword evidence="2" id="KW-1185">Reference proteome</keyword>